<dbReference type="PANTHER" id="PTHR46300">
    <property type="entry name" value="P450, PUTATIVE (EUROFUNG)-RELATED-RELATED"/>
    <property type="match status" value="1"/>
</dbReference>
<dbReference type="InterPro" id="IPR017972">
    <property type="entry name" value="Cyt_P450_CS"/>
</dbReference>
<comment type="caution">
    <text evidence="6">The sequence shown here is derived from an EMBL/GenBank/DDBJ whole genome shotgun (WGS) entry which is preliminary data.</text>
</comment>
<dbReference type="Proteomes" id="UP001628179">
    <property type="component" value="Unassembled WGS sequence"/>
</dbReference>
<evidence type="ECO:0000313" key="7">
    <source>
        <dbReference type="Proteomes" id="UP001628179"/>
    </source>
</evidence>
<dbReference type="SUPFAM" id="SSF48264">
    <property type="entry name" value="Cytochrome P450"/>
    <property type="match status" value="1"/>
</dbReference>
<dbReference type="PRINTS" id="PR00385">
    <property type="entry name" value="P450"/>
</dbReference>
<dbReference type="PANTHER" id="PTHR46300:SF5">
    <property type="entry name" value="CYTOCHROME P450"/>
    <property type="match status" value="1"/>
</dbReference>
<dbReference type="PROSITE" id="PS00086">
    <property type="entry name" value="CYTOCHROME_P450"/>
    <property type="match status" value="1"/>
</dbReference>
<evidence type="ECO:0000256" key="2">
    <source>
        <dbReference type="ARBA" id="ARBA00022723"/>
    </source>
</evidence>
<dbReference type="Pfam" id="PF00067">
    <property type="entry name" value="p450"/>
    <property type="match status" value="1"/>
</dbReference>
<evidence type="ECO:0000313" key="6">
    <source>
        <dbReference type="EMBL" id="GAB1314558.1"/>
    </source>
</evidence>
<evidence type="ECO:0000256" key="1">
    <source>
        <dbReference type="ARBA" id="ARBA00010617"/>
    </source>
</evidence>
<evidence type="ECO:0000256" key="3">
    <source>
        <dbReference type="ARBA" id="ARBA00023002"/>
    </source>
</evidence>
<name>A0ABQ0G9X4_9PEZI</name>
<keyword evidence="4 5" id="KW-0408">Iron</keyword>
<dbReference type="RefSeq" id="XP_070916289.1">
    <property type="nucleotide sequence ID" value="XM_071060188.1"/>
</dbReference>
<comment type="similarity">
    <text evidence="1 5">Belongs to the cytochrome P450 family.</text>
</comment>
<dbReference type="GeneID" id="98175511"/>
<evidence type="ECO:0000256" key="5">
    <source>
        <dbReference type="RuleBase" id="RU000461"/>
    </source>
</evidence>
<dbReference type="PRINTS" id="PR00463">
    <property type="entry name" value="EP450I"/>
</dbReference>
<keyword evidence="5" id="KW-0503">Monooxygenase</keyword>
<evidence type="ECO:0008006" key="8">
    <source>
        <dbReference type="Google" id="ProtNLM"/>
    </source>
</evidence>
<protein>
    <recommendedName>
        <fullName evidence="8">Cytochrome P450</fullName>
    </recommendedName>
</protein>
<accession>A0ABQ0G9X4</accession>
<dbReference type="InterPro" id="IPR001128">
    <property type="entry name" value="Cyt_P450"/>
</dbReference>
<reference evidence="6 7" key="1">
    <citation type="submission" date="2024-09" db="EMBL/GenBank/DDBJ databases">
        <title>Itraconazole resistance in Madurella fahalii resulting from another homologue of gene encoding cytochrome P450 14-alpha sterol demethylase (CYP51).</title>
        <authorList>
            <person name="Yoshioka I."/>
            <person name="Fahal A.H."/>
            <person name="Kaneko S."/>
            <person name="Yaguchi T."/>
        </authorList>
    </citation>
    <scope>NUCLEOTIDE SEQUENCE [LARGE SCALE GENOMIC DNA]</scope>
    <source>
        <strain evidence="6 7">IFM 68171</strain>
    </source>
</reference>
<evidence type="ECO:0000256" key="4">
    <source>
        <dbReference type="ARBA" id="ARBA00023004"/>
    </source>
</evidence>
<dbReference type="CDD" id="cd11065">
    <property type="entry name" value="CYP64-like"/>
    <property type="match status" value="1"/>
</dbReference>
<dbReference type="InterPro" id="IPR036396">
    <property type="entry name" value="Cyt_P450_sf"/>
</dbReference>
<sequence length="525" mass="59286">MELDLPSPLAVLGLAIVILSAAYRVLRLVRDWHRPPLPPGPPPDFLLGHYRTVPEDAAFKWYDERAKEYKSDVLFFQTFGTKWIVLNSLRSATELLEKRGSNYADRPRFVMFEEMGWSPTLTWLRWGPKYHLHRRILQPPFTKSNVGQYAAMQQKQALLCCKGMLDAPEGWATSVRQFSVAIMLKIAYGLEVDGPSSPWIRLAEESANAIGKSGAPASSIMDRFPATRYLPDWLPFMERLRYARTCRSAIEDITRLPFEAALEQTDSMTDCKSFVHSRVSTWRRNARQGLSDEFTLEDIKGAAATMTIAGNDTTTATVMLLVLYLMQNPEVQRRAQAEVDRVVGKDRLPTWDDIPNLPYMNLVLQETYRMNPLSPLGIPHASIADDVYNGMFIPKGTIVYQNVWAMMHDELVYADPFRFRPERYLPKIQGGNDEPLPVGNFGFGRRVCIGKHLATNSLLIILATMLATVDISWPLGPHGKPVHFEPEWSFKGQAIVLPFKASITSRSAKSKALLEAEVAVMDANP</sequence>
<gene>
    <name evidence="6" type="ORF">MFIFM68171_04768</name>
</gene>
<dbReference type="EMBL" id="BAAFSV010000002">
    <property type="protein sequence ID" value="GAB1314558.1"/>
    <property type="molecule type" value="Genomic_DNA"/>
</dbReference>
<dbReference type="Gene3D" id="1.10.630.10">
    <property type="entry name" value="Cytochrome P450"/>
    <property type="match status" value="1"/>
</dbReference>
<proteinExistence type="inferred from homology"/>
<dbReference type="InterPro" id="IPR050364">
    <property type="entry name" value="Cytochrome_P450_fung"/>
</dbReference>
<organism evidence="6 7">
    <name type="scientific">Madurella fahalii</name>
    <dbReference type="NCBI Taxonomy" id="1157608"/>
    <lineage>
        <taxon>Eukaryota</taxon>
        <taxon>Fungi</taxon>
        <taxon>Dikarya</taxon>
        <taxon>Ascomycota</taxon>
        <taxon>Pezizomycotina</taxon>
        <taxon>Sordariomycetes</taxon>
        <taxon>Sordariomycetidae</taxon>
        <taxon>Sordariales</taxon>
        <taxon>Sordariales incertae sedis</taxon>
        <taxon>Madurella</taxon>
    </lineage>
</organism>
<keyword evidence="2 5" id="KW-0479">Metal-binding</keyword>
<dbReference type="InterPro" id="IPR002401">
    <property type="entry name" value="Cyt_P450_E_grp-I"/>
</dbReference>
<keyword evidence="7" id="KW-1185">Reference proteome</keyword>
<keyword evidence="5" id="KW-0349">Heme</keyword>
<keyword evidence="3 5" id="KW-0560">Oxidoreductase</keyword>